<evidence type="ECO:0000256" key="4">
    <source>
        <dbReference type="ARBA" id="ARBA00022825"/>
    </source>
</evidence>
<dbReference type="GO" id="GO:0006508">
    <property type="term" value="P:proteolysis"/>
    <property type="evidence" value="ECO:0007669"/>
    <property type="project" value="UniProtKB-KW"/>
</dbReference>
<accession>A0A2D0NC22</accession>
<dbReference type="OrthoDB" id="9813435at2"/>
<dbReference type="InterPro" id="IPR050131">
    <property type="entry name" value="Peptidase_S8_subtilisin-like"/>
</dbReference>
<evidence type="ECO:0000256" key="2">
    <source>
        <dbReference type="ARBA" id="ARBA00022670"/>
    </source>
</evidence>
<dbReference type="PANTHER" id="PTHR43806:SF11">
    <property type="entry name" value="CEREVISIN-RELATED"/>
    <property type="match status" value="1"/>
</dbReference>
<evidence type="ECO:0000256" key="3">
    <source>
        <dbReference type="ARBA" id="ARBA00022801"/>
    </source>
</evidence>
<dbReference type="InterPro" id="IPR022398">
    <property type="entry name" value="Peptidase_S8_His-AS"/>
</dbReference>
<feature type="active site" description="Charge relay system" evidence="5">
    <location>
        <position position="126"/>
    </location>
</feature>
<dbReference type="InterPro" id="IPR023827">
    <property type="entry name" value="Peptidase_S8_Asp-AS"/>
</dbReference>
<feature type="domain" description="Peptidase S8/S53" evidence="6">
    <location>
        <begin position="117"/>
        <end position="365"/>
    </location>
</feature>
<keyword evidence="2 5" id="KW-0645">Protease</keyword>
<feature type="active site" description="Charge relay system" evidence="5">
    <location>
        <position position="332"/>
    </location>
</feature>
<dbReference type="PANTHER" id="PTHR43806">
    <property type="entry name" value="PEPTIDASE S8"/>
    <property type="match status" value="1"/>
</dbReference>
<dbReference type="Pfam" id="PF00082">
    <property type="entry name" value="Peptidase_S8"/>
    <property type="match status" value="1"/>
</dbReference>
<gene>
    <name evidence="7" type="ORF">CRP01_17560</name>
</gene>
<organism evidence="7 8">
    <name type="scientific">Flavilitoribacter nigricans (strain ATCC 23147 / DSM 23189 / NBRC 102662 / NCIMB 1420 / SS-2)</name>
    <name type="common">Lewinella nigricans</name>
    <dbReference type="NCBI Taxonomy" id="1122177"/>
    <lineage>
        <taxon>Bacteria</taxon>
        <taxon>Pseudomonadati</taxon>
        <taxon>Bacteroidota</taxon>
        <taxon>Saprospiria</taxon>
        <taxon>Saprospirales</taxon>
        <taxon>Lewinellaceae</taxon>
        <taxon>Flavilitoribacter</taxon>
    </lineage>
</organism>
<name>A0A2D0NC22_FLAN2</name>
<evidence type="ECO:0000313" key="8">
    <source>
        <dbReference type="Proteomes" id="UP000223913"/>
    </source>
</evidence>
<dbReference type="PROSITE" id="PS00136">
    <property type="entry name" value="SUBTILASE_ASP"/>
    <property type="match status" value="1"/>
</dbReference>
<dbReference type="EMBL" id="PDUD01000022">
    <property type="protein sequence ID" value="PHN05323.1"/>
    <property type="molecule type" value="Genomic_DNA"/>
</dbReference>
<comment type="caution">
    <text evidence="7">The sequence shown here is derived from an EMBL/GenBank/DDBJ whole genome shotgun (WGS) entry which is preliminary data.</text>
</comment>
<feature type="active site" description="Charge relay system" evidence="5">
    <location>
        <position position="163"/>
    </location>
</feature>
<evidence type="ECO:0000256" key="5">
    <source>
        <dbReference type="PROSITE-ProRule" id="PRU01240"/>
    </source>
</evidence>
<dbReference type="InterPro" id="IPR015500">
    <property type="entry name" value="Peptidase_S8_subtilisin-rel"/>
</dbReference>
<dbReference type="InterPro" id="IPR000209">
    <property type="entry name" value="Peptidase_S8/S53_dom"/>
</dbReference>
<dbReference type="SUPFAM" id="SSF52743">
    <property type="entry name" value="Subtilisin-like"/>
    <property type="match status" value="1"/>
</dbReference>
<keyword evidence="3 5" id="KW-0378">Hydrolase</keyword>
<dbReference type="PROSITE" id="PS00137">
    <property type="entry name" value="SUBTILASE_HIS"/>
    <property type="match status" value="1"/>
</dbReference>
<protein>
    <recommendedName>
        <fullName evidence="6">Peptidase S8/S53 domain-containing protein</fullName>
    </recommendedName>
</protein>
<reference evidence="7 8" key="1">
    <citation type="submission" date="2017-10" db="EMBL/GenBank/DDBJ databases">
        <title>The draft genome sequence of Lewinella nigricans NBRC 102662.</title>
        <authorList>
            <person name="Wang K."/>
        </authorList>
    </citation>
    <scope>NUCLEOTIDE SEQUENCE [LARGE SCALE GENOMIC DNA]</scope>
    <source>
        <strain evidence="7 8">NBRC 102662</strain>
    </source>
</reference>
<keyword evidence="8" id="KW-1185">Reference proteome</keyword>
<dbReference type="PROSITE" id="PS51892">
    <property type="entry name" value="SUBTILASE"/>
    <property type="match status" value="1"/>
</dbReference>
<sequence>MKIVFQANTKIRENLDHMDDSTVLGIVRQGQIVEVEALPVPGPNLRDSYNGETRTSDVWYRGENNWYYWGGWVKSVEKLGPRQDIDWNQLKYREQNMNWAIGDFNLAEQAWRKGIRGKDMNVAILDSGIAPRHFKQDLPENIILARKNFTDDQPSDIKDTVGHGTQCAGLIAARGNYDIFGMAPEANLIIGKILRRKGTNHKKVAEDLIAALEWLIGLDNPIHVLSLSISLDKGSLYEDQIKSLETLIRKLVDKKDTLIVAAVGNSSGFAEFYPALFQECLSAGGYDRNKRILADSTINPKLDLLVPGHDLLTTSGDVDQTIEITNRMSGSSSATALLSGLACLLRQMHPHLSAGEIREKILREAIDGEPIEGLPTSRLFNPLLLEINHM</sequence>
<dbReference type="Gene3D" id="3.40.50.200">
    <property type="entry name" value="Peptidase S8/S53 domain"/>
    <property type="match status" value="1"/>
</dbReference>
<dbReference type="GO" id="GO:0004252">
    <property type="term" value="F:serine-type endopeptidase activity"/>
    <property type="evidence" value="ECO:0007669"/>
    <property type="project" value="UniProtKB-UniRule"/>
</dbReference>
<evidence type="ECO:0000313" key="7">
    <source>
        <dbReference type="EMBL" id="PHN05323.1"/>
    </source>
</evidence>
<dbReference type="InterPro" id="IPR036852">
    <property type="entry name" value="Peptidase_S8/S53_dom_sf"/>
</dbReference>
<evidence type="ECO:0000256" key="1">
    <source>
        <dbReference type="ARBA" id="ARBA00011073"/>
    </source>
</evidence>
<dbReference type="Proteomes" id="UP000223913">
    <property type="component" value="Unassembled WGS sequence"/>
</dbReference>
<dbReference type="PRINTS" id="PR00723">
    <property type="entry name" value="SUBTILISIN"/>
</dbReference>
<dbReference type="RefSeq" id="WP_099151375.1">
    <property type="nucleotide sequence ID" value="NZ_PDUD01000022.1"/>
</dbReference>
<keyword evidence="4 5" id="KW-0720">Serine protease</keyword>
<evidence type="ECO:0000259" key="6">
    <source>
        <dbReference type="Pfam" id="PF00082"/>
    </source>
</evidence>
<comment type="similarity">
    <text evidence="1 5">Belongs to the peptidase S8 family.</text>
</comment>
<proteinExistence type="inferred from homology"/>
<dbReference type="AlphaFoldDB" id="A0A2D0NC22"/>